<feature type="signal peptide" evidence="1">
    <location>
        <begin position="1"/>
        <end position="17"/>
    </location>
</feature>
<name>A0A5C3MSP7_9AGAM</name>
<feature type="chain" id="PRO_5022720298" evidence="1">
    <location>
        <begin position="18"/>
        <end position="463"/>
    </location>
</feature>
<dbReference type="OrthoDB" id="10261782at2759"/>
<dbReference type="STRING" id="5364.A0A5C3MSP7"/>
<organism evidence="2 3">
    <name type="scientific">Heliocybe sulcata</name>
    <dbReference type="NCBI Taxonomy" id="5364"/>
    <lineage>
        <taxon>Eukaryota</taxon>
        <taxon>Fungi</taxon>
        <taxon>Dikarya</taxon>
        <taxon>Basidiomycota</taxon>
        <taxon>Agaricomycotina</taxon>
        <taxon>Agaricomycetes</taxon>
        <taxon>Gloeophyllales</taxon>
        <taxon>Gloeophyllaceae</taxon>
        <taxon>Heliocybe</taxon>
    </lineage>
</organism>
<proteinExistence type="predicted"/>
<dbReference type="PANTHER" id="PTHR35204:SF1">
    <property type="entry name" value="ENTEROTOXIN"/>
    <property type="match status" value="1"/>
</dbReference>
<protein>
    <submittedName>
        <fullName evidence="2">Uncharacterized protein</fullName>
    </submittedName>
</protein>
<dbReference type="EMBL" id="ML213519">
    <property type="protein sequence ID" value="TFK48394.1"/>
    <property type="molecule type" value="Genomic_DNA"/>
</dbReference>
<keyword evidence="1" id="KW-0732">Signal</keyword>
<evidence type="ECO:0000313" key="2">
    <source>
        <dbReference type="EMBL" id="TFK48394.1"/>
    </source>
</evidence>
<reference evidence="2 3" key="1">
    <citation type="journal article" date="2019" name="Nat. Ecol. Evol.">
        <title>Megaphylogeny resolves global patterns of mushroom evolution.</title>
        <authorList>
            <person name="Varga T."/>
            <person name="Krizsan K."/>
            <person name="Foldi C."/>
            <person name="Dima B."/>
            <person name="Sanchez-Garcia M."/>
            <person name="Sanchez-Ramirez S."/>
            <person name="Szollosi G.J."/>
            <person name="Szarkandi J.G."/>
            <person name="Papp V."/>
            <person name="Albert L."/>
            <person name="Andreopoulos W."/>
            <person name="Angelini C."/>
            <person name="Antonin V."/>
            <person name="Barry K.W."/>
            <person name="Bougher N.L."/>
            <person name="Buchanan P."/>
            <person name="Buyck B."/>
            <person name="Bense V."/>
            <person name="Catcheside P."/>
            <person name="Chovatia M."/>
            <person name="Cooper J."/>
            <person name="Damon W."/>
            <person name="Desjardin D."/>
            <person name="Finy P."/>
            <person name="Geml J."/>
            <person name="Haridas S."/>
            <person name="Hughes K."/>
            <person name="Justo A."/>
            <person name="Karasinski D."/>
            <person name="Kautmanova I."/>
            <person name="Kiss B."/>
            <person name="Kocsube S."/>
            <person name="Kotiranta H."/>
            <person name="LaButti K.M."/>
            <person name="Lechner B.E."/>
            <person name="Liimatainen K."/>
            <person name="Lipzen A."/>
            <person name="Lukacs Z."/>
            <person name="Mihaltcheva S."/>
            <person name="Morgado L.N."/>
            <person name="Niskanen T."/>
            <person name="Noordeloos M.E."/>
            <person name="Ohm R.A."/>
            <person name="Ortiz-Santana B."/>
            <person name="Ovrebo C."/>
            <person name="Racz N."/>
            <person name="Riley R."/>
            <person name="Savchenko A."/>
            <person name="Shiryaev A."/>
            <person name="Soop K."/>
            <person name="Spirin V."/>
            <person name="Szebenyi C."/>
            <person name="Tomsovsky M."/>
            <person name="Tulloss R.E."/>
            <person name="Uehling J."/>
            <person name="Grigoriev I.V."/>
            <person name="Vagvolgyi C."/>
            <person name="Papp T."/>
            <person name="Martin F.M."/>
            <person name="Miettinen O."/>
            <person name="Hibbett D.S."/>
            <person name="Nagy L.G."/>
        </authorList>
    </citation>
    <scope>NUCLEOTIDE SEQUENCE [LARGE SCALE GENOMIC DNA]</scope>
    <source>
        <strain evidence="2 3">OMC1185</strain>
    </source>
</reference>
<evidence type="ECO:0000256" key="1">
    <source>
        <dbReference type="SAM" id="SignalP"/>
    </source>
</evidence>
<dbReference type="InterPro" id="IPR038921">
    <property type="entry name" value="YOR389W-like"/>
</dbReference>
<gene>
    <name evidence="2" type="ORF">OE88DRAFT_1615358</name>
</gene>
<dbReference type="PANTHER" id="PTHR35204">
    <property type="entry name" value="YALI0A21131P"/>
    <property type="match status" value="1"/>
</dbReference>
<dbReference type="Proteomes" id="UP000305948">
    <property type="component" value="Unassembled WGS sequence"/>
</dbReference>
<keyword evidence="3" id="KW-1185">Reference proteome</keyword>
<sequence length="463" mass="50994">MKSFPLALLTLAAAVVATPTDLTSNANHVFNAIHSALRQWGSSLNHNGMSYFLATVPEGTQLYHGTSSEAPVAGMEWLAFEPEHSLLFAWRRRGRRPPGEGPAPQVPLAPPEDDELGGYLHTYRTARPLRLLYLDGEAAAKSAKGTLDTQDYVLLNDTEKTGMFREYERAKGMCALAATEWQGRIDGILRMEGGFEIIMCNFSETLAVERITRAKGRGMRDGGQRFDYYRAITARYDGIGGGRVQLNYDAFVTGFDAKYGVHPLFRAVDGRVLPRLVNATAAQVGMMKGDITALVLGPGASFDWQATADMIVGRYASRLEHLVSGALPTLEDVQDEIENTMKPFIDYADRNATAEIQRCAAQFIPSTAPVPSQSMAASAIWAISTRICASLSSASQQPTHPAAVQEIRELMGYLEWTAWKRCGPCDYDRLCMVPIWPFGSAEDFERPQCLNASQMEGRRGYWG</sequence>
<feature type="non-terminal residue" evidence="2">
    <location>
        <position position="463"/>
    </location>
</feature>
<dbReference type="AlphaFoldDB" id="A0A5C3MSP7"/>
<accession>A0A5C3MSP7</accession>
<evidence type="ECO:0000313" key="3">
    <source>
        <dbReference type="Proteomes" id="UP000305948"/>
    </source>
</evidence>